<dbReference type="Gene3D" id="2.60.120.290">
    <property type="entry name" value="Spermadhesin, CUB domain"/>
    <property type="match status" value="1"/>
</dbReference>
<gene>
    <name evidence="8" type="primary">Dmbt1_2</name>
    <name evidence="8" type="ORF">PIACAY_R01545</name>
</gene>
<dbReference type="InterPro" id="IPR001507">
    <property type="entry name" value="ZP_dom"/>
</dbReference>
<dbReference type="FunFam" id="2.60.40.4100:FF:000005">
    <property type="entry name" value="Deleted in malignant brain tumors 1"/>
    <property type="match status" value="1"/>
</dbReference>
<comment type="caution">
    <text evidence="8">The sequence shown here is derived from an EMBL/GenBank/DDBJ whole genome shotgun (WGS) entry which is preliminary data.</text>
</comment>
<keyword evidence="3" id="KW-1015">Disulfide bond</keyword>
<evidence type="ECO:0000256" key="3">
    <source>
        <dbReference type="ARBA" id="ARBA00023157"/>
    </source>
</evidence>
<feature type="non-terminal residue" evidence="8">
    <location>
        <position position="1"/>
    </location>
</feature>
<name>A0A850XJC3_PIACA</name>
<dbReference type="Pfam" id="PF00100">
    <property type="entry name" value="Zona_pellucida"/>
    <property type="match status" value="1"/>
</dbReference>
<dbReference type="PRINTS" id="PR00023">
    <property type="entry name" value="ZPELLUCIDA"/>
</dbReference>
<dbReference type="InterPro" id="IPR000859">
    <property type="entry name" value="CUB_dom"/>
</dbReference>
<dbReference type="FunFam" id="2.60.120.290:FF:000004">
    <property type="entry name" value="Metalloendopeptidase"/>
    <property type="match status" value="1"/>
</dbReference>
<dbReference type="Proteomes" id="UP000653271">
    <property type="component" value="Unassembled WGS sequence"/>
</dbReference>
<evidence type="ECO:0000259" key="7">
    <source>
        <dbReference type="PROSITE" id="PS51034"/>
    </source>
</evidence>
<dbReference type="InterPro" id="IPR042235">
    <property type="entry name" value="ZP-C_dom"/>
</dbReference>
<dbReference type="PROSITE" id="PS51034">
    <property type="entry name" value="ZP_2"/>
    <property type="match status" value="1"/>
</dbReference>
<dbReference type="EMBL" id="WAAB01023679">
    <property type="protein sequence ID" value="NWH81541.1"/>
    <property type="molecule type" value="Genomic_DNA"/>
</dbReference>
<organism evidence="8 9">
    <name type="scientific">Piaya cayana</name>
    <name type="common">Common squirrel cuckoo</name>
    <dbReference type="NCBI Taxonomy" id="33601"/>
    <lineage>
        <taxon>Eukaryota</taxon>
        <taxon>Metazoa</taxon>
        <taxon>Chordata</taxon>
        <taxon>Craniata</taxon>
        <taxon>Vertebrata</taxon>
        <taxon>Euteleostomi</taxon>
        <taxon>Archelosauria</taxon>
        <taxon>Archosauria</taxon>
        <taxon>Dinosauria</taxon>
        <taxon>Saurischia</taxon>
        <taxon>Theropoda</taxon>
        <taxon>Coelurosauria</taxon>
        <taxon>Aves</taxon>
        <taxon>Neognathae</taxon>
        <taxon>Neoaves</taxon>
        <taxon>Otidimorphae</taxon>
        <taxon>Cuculiformes</taxon>
        <taxon>Coccyzidae</taxon>
        <taxon>Piaya</taxon>
    </lineage>
</organism>
<keyword evidence="4" id="KW-0325">Glycoprotein</keyword>
<keyword evidence="2" id="KW-0677">Repeat</keyword>
<dbReference type="AlphaFoldDB" id="A0A850XJC3"/>
<evidence type="ECO:0000256" key="1">
    <source>
        <dbReference type="ARBA" id="ARBA00022729"/>
    </source>
</evidence>
<dbReference type="Pfam" id="PF23344">
    <property type="entry name" value="ZP-N"/>
    <property type="match status" value="1"/>
</dbReference>
<dbReference type="InterPro" id="IPR055356">
    <property type="entry name" value="ZP-N"/>
</dbReference>
<keyword evidence="1" id="KW-0732">Signal</keyword>
<evidence type="ECO:0000313" key="8">
    <source>
        <dbReference type="EMBL" id="NWH81541.1"/>
    </source>
</evidence>
<dbReference type="SMART" id="SM00241">
    <property type="entry name" value="ZP"/>
    <property type="match status" value="1"/>
</dbReference>
<evidence type="ECO:0000256" key="2">
    <source>
        <dbReference type="ARBA" id="ARBA00022737"/>
    </source>
</evidence>
<comment type="caution">
    <text evidence="5">Lacks conserved residue(s) required for the propagation of feature annotation.</text>
</comment>
<dbReference type="InterPro" id="IPR048290">
    <property type="entry name" value="ZP_chr"/>
</dbReference>
<protein>
    <submittedName>
        <fullName evidence="8">DMBT1 protein</fullName>
    </submittedName>
</protein>
<dbReference type="Gene3D" id="2.60.40.3210">
    <property type="entry name" value="Zona pellucida, ZP-N domain"/>
    <property type="match status" value="1"/>
</dbReference>
<reference evidence="8" key="1">
    <citation type="submission" date="2019-09" db="EMBL/GenBank/DDBJ databases">
        <title>Bird 10,000 Genomes (B10K) Project - Family phase.</title>
        <authorList>
            <person name="Zhang G."/>
        </authorList>
    </citation>
    <scope>NUCLEOTIDE SEQUENCE</scope>
    <source>
        <strain evidence="8">B10K-DU-008-47</strain>
        <tissue evidence="8">Mixed tissue sample</tissue>
    </source>
</reference>
<feature type="non-terminal residue" evidence="8">
    <location>
        <position position="396"/>
    </location>
</feature>
<evidence type="ECO:0000256" key="5">
    <source>
        <dbReference type="PROSITE-ProRule" id="PRU00059"/>
    </source>
</evidence>
<proteinExistence type="predicted"/>
<dbReference type="PANTHER" id="PTHR14002">
    <property type="entry name" value="ENDOGLIN/TGF-BETA RECEPTOR TYPE III"/>
    <property type="match status" value="1"/>
</dbReference>
<keyword evidence="9" id="KW-1185">Reference proteome</keyword>
<accession>A0A850XJC3</accession>
<dbReference type="CDD" id="cd00041">
    <property type="entry name" value="CUB"/>
    <property type="match status" value="1"/>
</dbReference>
<sequence>CGGLISNSSGTLQSPFYPGSYPNNADCVWEIQVENNFRIMLTFRDIVMQSGRCQFDYVEVYDGPLHSSPLLGRLCSGSFHTYTSSSNMMTVHFHSDSRYSFQGFQAHYSSIPADHNTTLLCLPEYMHAVVSRDYLQSLGYSAQMVTLNDGRCSPTVTSNEVIFNIPYNGCGTLREENDDTINYSNVIKVASSGYIIKRKKDIHFHISCKMLENTWVQVMYVAEDIIDMNENEFGRYDMNITFYDSSSFLRQVHDIPYFIDLNQNLYLQAHLHSSDPNLTVFVDTCVASPDPHDFNTLAYNIIENGCARDSSYATYYSPDSHCARFAFSAFEFLSRHPLVFMRCELVVCRLQDYSSRCYRGCISRAKRDTSSAEDRVHVVVGPLQLREGAAQSRSTG</sequence>
<feature type="domain" description="CUB" evidence="6">
    <location>
        <begin position="1"/>
        <end position="111"/>
    </location>
</feature>
<dbReference type="InterPro" id="IPR035914">
    <property type="entry name" value="Sperma_CUB_dom_sf"/>
</dbReference>
<dbReference type="PANTHER" id="PTHR14002:SF38">
    <property type="entry name" value="CUB AND ZONA PELLUCIDA-LIKE DOMAIN-CONTAINING PROTEIN 1"/>
    <property type="match status" value="1"/>
</dbReference>
<dbReference type="OrthoDB" id="10063988at2759"/>
<dbReference type="InterPro" id="IPR055355">
    <property type="entry name" value="ZP-C"/>
</dbReference>
<dbReference type="SUPFAM" id="SSF49854">
    <property type="entry name" value="Spermadhesin, CUB domain"/>
    <property type="match status" value="1"/>
</dbReference>
<evidence type="ECO:0000259" key="6">
    <source>
        <dbReference type="PROSITE" id="PS01180"/>
    </source>
</evidence>
<dbReference type="Gene3D" id="2.60.40.4100">
    <property type="entry name" value="Zona pellucida, ZP-C domain"/>
    <property type="match status" value="1"/>
</dbReference>
<evidence type="ECO:0000256" key="4">
    <source>
        <dbReference type="ARBA" id="ARBA00023180"/>
    </source>
</evidence>
<dbReference type="Pfam" id="PF00431">
    <property type="entry name" value="CUB"/>
    <property type="match status" value="1"/>
</dbReference>
<evidence type="ECO:0000313" key="9">
    <source>
        <dbReference type="Proteomes" id="UP000653271"/>
    </source>
</evidence>
<dbReference type="SMART" id="SM00042">
    <property type="entry name" value="CUB"/>
    <property type="match status" value="1"/>
</dbReference>
<dbReference type="PROSITE" id="PS01180">
    <property type="entry name" value="CUB"/>
    <property type="match status" value="1"/>
</dbReference>
<feature type="domain" description="ZP" evidence="7">
    <location>
        <begin position="120"/>
        <end position="364"/>
    </location>
</feature>